<dbReference type="EMBL" id="VSWC01000092">
    <property type="protein sequence ID" value="KAA1090725.1"/>
    <property type="molecule type" value="Genomic_DNA"/>
</dbReference>
<name>A0A5B0NN78_PUCGR</name>
<evidence type="ECO:0000313" key="1">
    <source>
        <dbReference type="EMBL" id="KAA1090725.1"/>
    </source>
</evidence>
<sequence>MCRVLRIGNPYLFARRSSIGQGHDEPKALWASKKSNIIPSCVPAHSLKKGKISRLALGPHRLMSRFKLLALHPPPKNMIDLLASHSFLAFFLIAKNLPQIHLDRPTTSSRHFNM</sequence>
<proteinExistence type="predicted"/>
<evidence type="ECO:0000313" key="2">
    <source>
        <dbReference type="Proteomes" id="UP000324748"/>
    </source>
</evidence>
<protein>
    <submittedName>
        <fullName evidence="1">Uncharacterized protein</fullName>
    </submittedName>
</protein>
<dbReference type="AlphaFoldDB" id="A0A5B0NN78"/>
<dbReference type="Proteomes" id="UP000324748">
    <property type="component" value="Unassembled WGS sequence"/>
</dbReference>
<reference evidence="1 2" key="1">
    <citation type="submission" date="2019-05" db="EMBL/GenBank/DDBJ databases">
        <title>Emergence of the Ug99 lineage of the wheat stem rust pathogen through somatic hybridization.</title>
        <authorList>
            <person name="Li F."/>
            <person name="Upadhyaya N.M."/>
            <person name="Sperschneider J."/>
            <person name="Matny O."/>
            <person name="Nguyen-Phuc H."/>
            <person name="Mago R."/>
            <person name="Raley C."/>
            <person name="Miller M.E."/>
            <person name="Silverstein K.A.T."/>
            <person name="Henningsen E."/>
            <person name="Hirsch C.D."/>
            <person name="Visser B."/>
            <person name="Pretorius Z.A."/>
            <person name="Steffenson B.J."/>
            <person name="Schwessinger B."/>
            <person name="Dodds P.N."/>
            <person name="Figueroa M."/>
        </authorList>
    </citation>
    <scope>NUCLEOTIDE SEQUENCE [LARGE SCALE GENOMIC DNA]</scope>
    <source>
        <strain evidence="1">21-0</strain>
    </source>
</reference>
<organism evidence="1 2">
    <name type="scientific">Puccinia graminis f. sp. tritici</name>
    <dbReference type="NCBI Taxonomy" id="56615"/>
    <lineage>
        <taxon>Eukaryota</taxon>
        <taxon>Fungi</taxon>
        <taxon>Dikarya</taxon>
        <taxon>Basidiomycota</taxon>
        <taxon>Pucciniomycotina</taxon>
        <taxon>Pucciniomycetes</taxon>
        <taxon>Pucciniales</taxon>
        <taxon>Pucciniaceae</taxon>
        <taxon>Puccinia</taxon>
    </lineage>
</organism>
<comment type="caution">
    <text evidence="1">The sequence shown here is derived from an EMBL/GenBank/DDBJ whole genome shotgun (WGS) entry which is preliminary data.</text>
</comment>
<keyword evidence="2" id="KW-1185">Reference proteome</keyword>
<gene>
    <name evidence="1" type="ORF">PGT21_011770</name>
</gene>
<accession>A0A5B0NN78</accession>